<dbReference type="InterPro" id="IPR042174">
    <property type="entry name" value="RecF_2"/>
</dbReference>
<dbReference type="InterPro" id="IPR018078">
    <property type="entry name" value="DNA-binding_RecF_CS"/>
</dbReference>
<evidence type="ECO:0000256" key="13">
    <source>
        <dbReference type="RuleBase" id="RU000578"/>
    </source>
</evidence>
<keyword evidence="9 12" id="KW-0238">DNA-binding</keyword>
<sequence length="355" mass="41092">MQVNNINLINFRNYKNLSLDFSPNINMIIGQNGQGKTNIVEAVHFLSFAKSFRTNKDKEVINFEANTSYIKSIVTNEADENKIDIKISKDSKKAINVDNIPISKISDLMGIINVVVFSPEDTKIVSDSPIYRRNFMDKEISQIRPVYYNLLLDYNKTLNNKNTLLKSQNIDMIMLDIYDEQLADIIEKIITYRDTFIKTISEIAKETHYIISSKKENLLIEYKSNLKSSIKSDILSELKDARAEDIRHTVSTKGIHKDDIILKIGDIDIRKYGSQGQKKTATISLKLSEIELIHNMKKEYPIVILDDIFSELDITRRMMLVEKLYNIQTFITTTEKIDINKDIKYFEVKDRNVLV</sequence>
<dbReference type="GO" id="GO:0005737">
    <property type="term" value="C:cytoplasm"/>
    <property type="evidence" value="ECO:0007669"/>
    <property type="project" value="UniProtKB-SubCell"/>
</dbReference>
<dbReference type="GO" id="GO:0009432">
    <property type="term" value="P:SOS response"/>
    <property type="evidence" value="ECO:0007669"/>
    <property type="project" value="UniProtKB-UniRule"/>
</dbReference>
<evidence type="ECO:0000256" key="1">
    <source>
        <dbReference type="ARBA" id="ARBA00004496"/>
    </source>
</evidence>
<dbReference type="GO" id="GO:0005524">
    <property type="term" value="F:ATP binding"/>
    <property type="evidence" value="ECO:0007669"/>
    <property type="project" value="UniProtKB-UniRule"/>
</dbReference>
<comment type="function">
    <text evidence="12 13">The RecF protein is involved in DNA metabolism; it is required for DNA replication and normal SOS inducibility. RecF binds preferentially to single-stranded, linear DNA. It also seems to bind ATP.</text>
</comment>
<evidence type="ECO:0000256" key="5">
    <source>
        <dbReference type="ARBA" id="ARBA00022705"/>
    </source>
</evidence>
<dbReference type="GO" id="GO:0000731">
    <property type="term" value="P:DNA synthesis involved in DNA repair"/>
    <property type="evidence" value="ECO:0007669"/>
    <property type="project" value="TreeGrafter"/>
</dbReference>
<dbReference type="GO" id="GO:0006302">
    <property type="term" value="P:double-strand break repair"/>
    <property type="evidence" value="ECO:0007669"/>
    <property type="project" value="TreeGrafter"/>
</dbReference>
<dbReference type="PANTHER" id="PTHR32182">
    <property type="entry name" value="DNA REPLICATION AND REPAIR PROTEIN RECF"/>
    <property type="match status" value="1"/>
</dbReference>
<evidence type="ECO:0000256" key="3">
    <source>
        <dbReference type="ARBA" id="ARBA00020170"/>
    </source>
</evidence>
<evidence type="ECO:0000256" key="6">
    <source>
        <dbReference type="ARBA" id="ARBA00022741"/>
    </source>
</evidence>
<evidence type="ECO:0000313" key="16">
    <source>
        <dbReference type="Proteomes" id="UP000006437"/>
    </source>
</evidence>
<gene>
    <name evidence="12" type="primary">recF</name>
    <name evidence="15" type="ORF">HMPREF9629_01856</name>
</gene>
<dbReference type="PANTHER" id="PTHR32182:SF0">
    <property type="entry name" value="DNA REPLICATION AND REPAIR PROTEIN RECF"/>
    <property type="match status" value="1"/>
</dbReference>
<keyword evidence="10 12" id="KW-0234">DNA repair</keyword>
<dbReference type="HOGENOM" id="CLU_040267_0_1_9"/>
<comment type="subcellular location">
    <subcellularLocation>
        <location evidence="1 12 13">Cytoplasm</location>
    </subcellularLocation>
</comment>
<protein>
    <recommendedName>
        <fullName evidence="3 12">DNA replication and repair protein RecF</fullName>
    </recommendedName>
</protein>
<dbReference type="HAMAP" id="MF_00365">
    <property type="entry name" value="RecF"/>
    <property type="match status" value="1"/>
</dbReference>
<dbReference type="PROSITE" id="PS00617">
    <property type="entry name" value="RECF_1"/>
    <property type="match status" value="1"/>
</dbReference>
<dbReference type="Proteomes" id="UP000006437">
    <property type="component" value="Unassembled WGS sequence"/>
</dbReference>
<evidence type="ECO:0000256" key="9">
    <source>
        <dbReference type="ARBA" id="ARBA00023125"/>
    </source>
</evidence>
<evidence type="ECO:0000256" key="8">
    <source>
        <dbReference type="ARBA" id="ARBA00022840"/>
    </source>
</evidence>
<dbReference type="AlphaFoldDB" id="G9X0C0"/>
<dbReference type="GO" id="GO:0003697">
    <property type="term" value="F:single-stranded DNA binding"/>
    <property type="evidence" value="ECO:0007669"/>
    <property type="project" value="UniProtKB-UniRule"/>
</dbReference>
<dbReference type="PATRIC" id="fig|796937.3.peg.1067"/>
<dbReference type="Pfam" id="PF02463">
    <property type="entry name" value="SMC_N"/>
    <property type="match status" value="1"/>
</dbReference>
<keyword evidence="6 12" id="KW-0547">Nucleotide-binding</keyword>
<name>G9X0C0_9FIRM</name>
<dbReference type="InterPro" id="IPR001238">
    <property type="entry name" value="DNA-binding_RecF"/>
</dbReference>
<evidence type="ECO:0000256" key="10">
    <source>
        <dbReference type="ARBA" id="ARBA00023204"/>
    </source>
</evidence>
<accession>G9X0C0</accession>
<evidence type="ECO:0000256" key="12">
    <source>
        <dbReference type="HAMAP-Rule" id="MF_00365"/>
    </source>
</evidence>
<evidence type="ECO:0000256" key="7">
    <source>
        <dbReference type="ARBA" id="ARBA00022763"/>
    </source>
</evidence>
<evidence type="ECO:0000256" key="4">
    <source>
        <dbReference type="ARBA" id="ARBA00022490"/>
    </source>
</evidence>
<organism evidence="15 16">
    <name type="scientific">Peptoanaerobacter stomatis</name>
    <dbReference type="NCBI Taxonomy" id="796937"/>
    <lineage>
        <taxon>Bacteria</taxon>
        <taxon>Bacillati</taxon>
        <taxon>Bacillota</taxon>
        <taxon>Clostridia</taxon>
        <taxon>Peptostreptococcales</taxon>
        <taxon>Filifactoraceae</taxon>
        <taxon>Peptoanaerobacter</taxon>
    </lineage>
</organism>
<keyword evidence="4 12" id="KW-0963">Cytoplasm</keyword>
<evidence type="ECO:0000313" key="15">
    <source>
        <dbReference type="EMBL" id="EHL15467.1"/>
    </source>
</evidence>
<dbReference type="SUPFAM" id="SSF52540">
    <property type="entry name" value="P-loop containing nucleoside triphosphate hydrolases"/>
    <property type="match status" value="1"/>
</dbReference>
<keyword evidence="8 12" id="KW-0067">ATP-binding</keyword>
<dbReference type="InterPro" id="IPR027417">
    <property type="entry name" value="P-loop_NTPase"/>
</dbReference>
<dbReference type="RefSeq" id="WP_009526085.1">
    <property type="nucleotide sequence ID" value="NZ_JH414561.1"/>
</dbReference>
<dbReference type="Gene3D" id="1.20.1050.90">
    <property type="entry name" value="RecF/RecN/SMC, N-terminal domain"/>
    <property type="match status" value="1"/>
</dbReference>
<dbReference type="InterPro" id="IPR003395">
    <property type="entry name" value="RecF/RecN/SMC_N"/>
</dbReference>
<dbReference type="NCBIfam" id="TIGR00611">
    <property type="entry name" value="recf"/>
    <property type="match status" value="1"/>
</dbReference>
<evidence type="ECO:0000259" key="14">
    <source>
        <dbReference type="Pfam" id="PF02463"/>
    </source>
</evidence>
<dbReference type="GO" id="GO:0006260">
    <property type="term" value="P:DNA replication"/>
    <property type="evidence" value="ECO:0007669"/>
    <property type="project" value="UniProtKB-UniRule"/>
</dbReference>
<keyword evidence="11 12" id="KW-0742">SOS response</keyword>
<proteinExistence type="inferred from homology"/>
<keyword evidence="5 12" id="KW-0235">DNA replication</keyword>
<reference evidence="15 16" key="1">
    <citation type="submission" date="2011-08" db="EMBL/GenBank/DDBJ databases">
        <title>The Genome Sequence of Eubacteriaceae bacterium ACC19a.</title>
        <authorList>
            <consortium name="The Broad Institute Genome Sequencing Platform"/>
            <person name="Earl A."/>
            <person name="Ward D."/>
            <person name="Feldgarden M."/>
            <person name="Gevers D."/>
            <person name="Sizova M."/>
            <person name="Hazen A."/>
            <person name="Epstein S."/>
            <person name="Young S.K."/>
            <person name="Zeng Q."/>
            <person name="Gargeya S."/>
            <person name="Fitzgerald M."/>
            <person name="Haas B."/>
            <person name="Abouelleil A."/>
            <person name="Alvarado L."/>
            <person name="Arachchi H.M."/>
            <person name="Berlin A."/>
            <person name="Brown A."/>
            <person name="Chapman S.B."/>
            <person name="Chen Z."/>
            <person name="Dunbar C."/>
            <person name="Freedman E."/>
            <person name="Gearin G."/>
            <person name="Gellesch M."/>
            <person name="Goldberg J."/>
            <person name="Griggs A."/>
            <person name="Gujja S."/>
            <person name="Heiman D."/>
            <person name="Howarth C."/>
            <person name="Larson L."/>
            <person name="Lui A."/>
            <person name="MacDonald P.J.P."/>
            <person name="Montmayeur A."/>
            <person name="Murphy C."/>
            <person name="Neiman D."/>
            <person name="Pearson M."/>
            <person name="Priest M."/>
            <person name="Roberts A."/>
            <person name="Saif S."/>
            <person name="Shea T."/>
            <person name="Shenoy N."/>
            <person name="Sisk P."/>
            <person name="Stolte C."/>
            <person name="Sykes S."/>
            <person name="Wortman J."/>
            <person name="Nusbaum C."/>
            <person name="Birren B."/>
        </authorList>
    </citation>
    <scope>NUCLEOTIDE SEQUENCE [LARGE SCALE GENOMIC DNA]</scope>
    <source>
        <strain evidence="15 16">ACC19a</strain>
    </source>
</reference>
<feature type="domain" description="RecF/RecN/SMC N-terminal" evidence="14">
    <location>
        <begin position="3"/>
        <end position="341"/>
    </location>
</feature>
<comment type="similarity">
    <text evidence="2 12 13">Belongs to the RecF family.</text>
</comment>
<dbReference type="PROSITE" id="PS00618">
    <property type="entry name" value="RECF_2"/>
    <property type="match status" value="1"/>
</dbReference>
<keyword evidence="7 12" id="KW-0227">DNA damage</keyword>
<dbReference type="Gene3D" id="3.40.50.300">
    <property type="entry name" value="P-loop containing nucleotide triphosphate hydrolases"/>
    <property type="match status" value="1"/>
</dbReference>
<evidence type="ECO:0000256" key="2">
    <source>
        <dbReference type="ARBA" id="ARBA00008016"/>
    </source>
</evidence>
<comment type="caution">
    <text evidence="15">The sequence shown here is derived from an EMBL/GenBank/DDBJ whole genome shotgun (WGS) entry which is preliminary data.</text>
</comment>
<evidence type="ECO:0000256" key="11">
    <source>
        <dbReference type="ARBA" id="ARBA00023236"/>
    </source>
</evidence>
<dbReference type="EMBL" id="AFZE01000013">
    <property type="protein sequence ID" value="EHL15467.1"/>
    <property type="molecule type" value="Genomic_DNA"/>
</dbReference>
<feature type="binding site" evidence="12">
    <location>
        <begin position="30"/>
        <end position="37"/>
    </location>
    <ligand>
        <name>ATP</name>
        <dbReference type="ChEBI" id="CHEBI:30616"/>
    </ligand>
</feature>